<protein>
    <submittedName>
        <fullName evidence="1">Transcription initiation factor TFIID subunit 4b</fullName>
    </submittedName>
</protein>
<proteinExistence type="predicted"/>
<dbReference type="AlphaFoldDB" id="A0A1D6KM90"/>
<reference evidence="1" key="1">
    <citation type="submission" date="2015-12" db="EMBL/GenBank/DDBJ databases">
        <title>Update maize B73 reference genome by single molecule sequencing technologies.</title>
        <authorList>
            <consortium name="Maize Genome Sequencing Project"/>
            <person name="Ware D."/>
        </authorList>
    </citation>
    <scope>NUCLEOTIDE SEQUENCE [LARGE SCALE GENOMIC DNA]</scope>
    <source>
        <tissue evidence="1">Seedling</tissue>
    </source>
</reference>
<accession>A0A1D6KM90</accession>
<sequence length="84" mass="9575">MTNTVDSILCVYTKVLKPSVGLRNTEQQQQYRKESAYVGQMVCHIFSSLMMLQRCIFSLAICCSCYQFCLLAAQETTRAFSQCI</sequence>
<keyword evidence="1" id="KW-0648">Protein biosynthesis</keyword>
<keyword evidence="1" id="KW-0396">Initiation factor</keyword>
<evidence type="ECO:0000313" key="1">
    <source>
        <dbReference type="EMBL" id="ONM03988.1"/>
    </source>
</evidence>
<gene>
    <name evidence="1" type="ORF">ZEAMMB73_Zm00001d031927</name>
</gene>
<organism evidence="1">
    <name type="scientific">Zea mays</name>
    <name type="common">Maize</name>
    <dbReference type="NCBI Taxonomy" id="4577"/>
    <lineage>
        <taxon>Eukaryota</taxon>
        <taxon>Viridiplantae</taxon>
        <taxon>Streptophyta</taxon>
        <taxon>Embryophyta</taxon>
        <taxon>Tracheophyta</taxon>
        <taxon>Spermatophyta</taxon>
        <taxon>Magnoliopsida</taxon>
        <taxon>Liliopsida</taxon>
        <taxon>Poales</taxon>
        <taxon>Poaceae</taxon>
        <taxon>PACMAD clade</taxon>
        <taxon>Panicoideae</taxon>
        <taxon>Andropogonodae</taxon>
        <taxon>Andropogoneae</taxon>
        <taxon>Tripsacinae</taxon>
        <taxon>Zea</taxon>
    </lineage>
</organism>
<name>A0A1D6KM90_MAIZE</name>
<dbReference type="GO" id="GO:0003743">
    <property type="term" value="F:translation initiation factor activity"/>
    <property type="evidence" value="ECO:0007669"/>
    <property type="project" value="UniProtKB-KW"/>
</dbReference>
<dbReference type="EMBL" id="CM007647">
    <property type="protein sequence ID" value="ONM03988.1"/>
    <property type="molecule type" value="Genomic_DNA"/>
</dbReference>